<dbReference type="InterPro" id="IPR036390">
    <property type="entry name" value="WH_DNA-bd_sf"/>
</dbReference>
<dbReference type="InterPro" id="IPR037402">
    <property type="entry name" value="YidZ_PBP2"/>
</dbReference>
<gene>
    <name evidence="6" type="ORF">MNAB215_1499</name>
</gene>
<dbReference type="InterPro" id="IPR036388">
    <property type="entry name" value="WH-like_DNA-bd_sf"/>
</dbReference>
<evidence type="ECO:0000256" key="2">
    <source>
        <dbReference type="ARBA" id="ARBA00023015"/>
    </source>
</evidence>
<dbReference type="SUPFAM" id="SSF46785">
    <property type="entry name" value="Winged helix' DNA-binding domain"/>
    <property type="match status" value="1"/>
</dbReference>
<evidence type="ECO:0000256" key="3">
    <source>
        <dbReference type="ARBA" id="ARBA00023125"/>
    </source>
</evidence>
<dbReference type="AlphaFoldDB" id="A0A2U3P6D7"/>
<evidence type="ECO:0000259" key="5">
    <source>
        <dbReference type="PROSITE" id="PS50931"/>
    </source>
</evidence>
<protein>
    <submittedName>
        <fullName evidence="6">LysR family transcriptional regulator</fullName>
    </submittedName>
</protein>
<reference evidence="6 7" key="1">
    <citation type="submission" date="2017-01" db="EMBL/GenBank/DDBJ databases">
        <authorList>
            <consortium name="Urmite Genomes"/>
        </authorList>
    </citation>
    <scope>NUCLEOTIDE SEQUENCE [LARGE SCALE GENOMIC DNA]</scope>
    <source>
        <strain evidence="6 7">AB215</strain>
    </source>
</reference>
<dbReference type="GO" id="GO:0003677">
    <property type="term" value="F:DNA binding"/>
    <property type="evidence" value="ECO:0007669"/>
    <property type="project" value="UniProtKB-KW"/>
</dbReference>
<feature type="domain" description="HTH lysR-type" evidence="5">
    <location>
        <begin position="9"/>
        <end position="66"/>
    </location>
</feature>
<dbReference type="PANTHER" id="PTHR30118">
    <property type="entry name" value="HTH-TYPE TRANSCRIPTIONAL REGULATOR LEUO-RELATED"/>
    <property type="match status" value="1"/>
</dbReference>
<dbReference type="InterPro" id="IPR005119">
    <property type="entry name" value="LysR_subst-bd"/>
</dbReference>
<evidence type="ECO:0000313" key="7">
    <source>
        <dbReference type="Proteomes" id="UP000240424"/>
    </source>
</evidence>
<organism evidence="6 7">
    <name type="scientific">Mycobacterium numidiamassiliense</name>
    <dbReference type="NCBI Taxonomy" id="1841861"/>
    <lineage>
        <taxon>Bacteria</taxon>
        <taxon>Bacillati</taxon>
        <taxon>Actinomycetota</taxon>
        <taxon>Actinomycetes</taxon>
        <taxon>Mycobacteriales</taxon>
        <taxon>Mycobacteriaceae</taxon>
        <taxon>Mycobacterium</taxon>
    </lineage>
</organism>
<dbReference type="GO" id="GO:0003700">
    <property type="term" value="F:DNA-binding transcription factor activity"/>
    <property type="evidence" value="ECO:0007669"/>
    <property type="project" value="InterPro"/>
</dbReference>
<dbReference type="Proteomes" id="UP000240424">
    <property type="component" value="Unassembled WGS sequence"/>
</dbReference>
<evidence type="ECO:0000313" key="6">
    <source>
        <dbReference type="EMBL" id="SPM39317.1"/>
    </source>
</evidence>
<dbReference type="Gene3D" id="3.40.190.10">
    <property type="entry name" value="Periplasmic binding protein-like II"/>
    <property type="match status" value="2"/>
</dbReference>
<keyword evidence="7" id="KW-1185">Reference proteome</keyword>
<sequence>MQQTHIGGVDLNLLPALAALLEERHVSRAATRVGLSQPAMSRALQRLRRTFDDTLLVSGRDGYTLTPRAERIRRQLAVVLPELDTLFGAQDFDPVTAQESYRLALSDYSVSAFGAALARSFRAQSPRSTLAYQLLDDTAFEDLSTGAIDLLILGRPAPAQFSSQLLFTDHFVCAVAADHKLARRRQLSVLDYLRYPHIRIDIERGGQHLIERTLGSTRNVVISTPFHALAPEMLIGTDLVLTFPARLATKFADAPDISIIEAPSQLPLLPFYSVWHPRLDNDPSRRWLREVAHAIAAS</sequence>
<dbReference type="InterPro" id="IPR000847">
    <property type="entry name" value="LysR_HTH_N"/>
</dbReference>
<evidence type="ECO:0000256" key="1">
    <source>
        <dbReference type="ARBA" id="ARBA00009437"/>
    </source>
</evidence>
<dbReference type="SUPFAM" id="SSF53850">
    <property type="entry name" value="Periplasmic binding protein-like II"/>
    <property type="match status" value="1"/>
</dbReference>
<dbReference type="PROSITE" id="PS50931">
    <property type="entry name" value="HTH_LYSR"/>
    <property type="match status" value="1"/>
</dbReference>
<keyword evidence="3" id="KW-0238">DNA-binding</keyword>
<dbReference type="CDD" id="cd08417">
    <property type="entry name" value="PBP2_Nitroaromatics_like"/>
    <property type="match status" value="1"/>
</dbReference>
<proteinExistence type="inferred from homology"/>
<comment type="similarity">
    <text evidence="1">Belongs to the LysR transcriptional regulatory family.</text>
</comment>
<dbReference type="EMBL" id="FUEZ01000003">
    <property type="protein sequence ID" value="SPM39317.1"/>
    <property type="molecule type" value="Genomic_DNA"/>
</dbReference>
<dbReference type="OrthoDB" id="8717159at2"/>
<dbReference type="Pfam" id="PF00126">
    <property type="entry name" value="HTH_1"/>
    <property type="match status" value="1"/>
</dbReference>
<dbReference type="RefSeq" id="WP_077078137.1">
    <property type="nucleotide sequence ID" value="NZ_FUEZ01000003.1"/>
</dbReference>
<evidence type="ECO:0000256" key="4">
    <source>
        <dbReference type="ARBA" id="ARBA00023163"/>
    </source>
</evidence>
<accession>A0A2U3P6D7</accession>
<name>A0A2U3P6D7_9MYCO</name>
<dbReference type="STRING" id="1841861.GCA_900157365_05702"/>
<dbReference type="PANTHER" id="PTHR30118:SF15">
    <property type="entry name" value="TRANSCRIPTIONAL REGULATORY PROTEIN"/>
    <property type="match status" value="1"/>
</dbReference>
<keyword evidence="4" id="KW-0804">Transcription</keyword>
<dbReference type="InterPro" id="IPR050389">
    <property type="entry name" value="LysR-type_TF"/>
</dbReference>
<dbReference type="Gene3D" id="1.10.10.10">
    <property type="entry name" value="Winged helix-like DNA-binding domain superfamily/Winged helix DNA-binding domain"/>
    <property type="match status" value="1"/>
</dbReference>
<dbReference type="Pfam" id="PF03466">
    <property type="entry name" value="LysR_substrate"/>
    <property type="match status" value="1"/>
</dbReference>
<keyword evidence="2" id="KW-0805">Transcription regulation</keyword>